<dbReference type="SUPFAM" id="SSF53850">
    <property type="entry name" value="Periplasmic binding protein-like II"/>
    <property type="match status" value="1"/>
</dbReference>
<dbReference type="InterPro" id="IPR005950">
    <property type="entry name" value="ModA"/>
</dbReference>
<dbReference type="CDD" id="cd13539">
    <property type="entry name" value="PBP2_AvModA"/>
    <property type="match status" value="1"/>
</dbReference>
<name>A0ABR9DC11_9GAMM</name>
<dbReference type="PIRSF" id="PIRSF004846">
    <property type="entry name" value="ModA"/>
    <property type="match status" value="1"/>
</dbReference>
<dbReference type="InterPro" id="IPR050682">
    <property type="entry name" value="ModA/WtpA"/>
</dbReference>
<sequence length="256" mass="27103">MSFIAFNRIILTLSLVALSTITQAETTLVAVAANFTKPMTEIAEAFEKASGHSAKLSFGSSGKFVAQFENGAPFEVFLSADDKSPLKLEQSGLAVAGTRFTYAIGKLVLWSSNPSYVDEQGQILSKGDFTHLALADPKLAPYGAAALEVLKNQGLLEKLQPLFVQGENIAQTHQFISTGNAELGFVALSQVIDNGKIGSGSGWIIPKNLHTPILQDAVLLKTGAENPAAQALLAFLKSPPALAIIEKYGYALPAVN</sequence>
<dbReference type="EMBL" id="JACXST010000001">
    <property type="protein sequence ID" value="MBD9360598.1"/>
    <property type="molecule type" value="Genomic_DNA"/>
</dbReference>
<feature type="chain" id="PRO_5047210067" evidence="4">
    <location>
        <begin position="25"/>
        <end position="256"/>
    </location>
</feature>
<feature type="signal peptide" evidence="4">
    <location>
        <begin position="1"/>
        <end position="24"/>
    </location>
</feature>
<keyword evidence="3 4" id="KW-0732">Signal</keyword>
<dbReference type="PANTHER" id="PTHR30632:SF14">
    <property type="entry name" value="TUNGSTATE_MOLYBDATE_CHROMATE-BINDING PROTEIN MODA"/>
    <property type="match status" value="1"/>
</dbReference>
<dbReference type="InterPro" id="IPR044084">
    <property type="entry name" value="AvModA-like_subst-bd"/>
</dbReference>
<evidence type="ECO:0000256" key="1">
    <source>
        <dbReference type="ARBA" id="ARBA00009175"/>
    </source>
</evidence>
<gene>
    <name evidence="5" type="primary">modA</name>
    <name evidence="5" type="ORF">EBB_08625</name>
</gene>
<accession>A0ABR9DC11</accession>
<dbReference type="Pfam" id="PF13531">
    <property type="entry name" value="SBP_bac_11"/>
    <property type="match status" value="1"/>
</dbReference>
<evidence type="ECO:0000313" key="5">
    <source>
        <dbReference type="EMBL" id="MBD9360598.1"/>
    </source>
</evidence>
<keyword evidence="2" id="KW-0479">Metal-binding</keyword>
<dbReference type="NCBIfam" id="TIGR01256">
    <property type="entry name" value="modA"/>
    <property type="match status" value="1"/>
</dbReference>
<comment type="similarity">
    <text evidence="1">Belongs to the bacterial solute-binding protein ModA family.</text>
</comment>
<reference evidence="5 6" key="1">
    <citation type="submission" date="2020-09" db="EMBL/GenBank/DDBJ databases">
        <title>Methylomonas albis sp. nov. and Methylomonas fluvii sp. nov.: Two cold-adapted methanotrophs from the River Elbe and an amended description of Methylovulum psychrotolerans strain Eb1.</title>
        <authorList>
            <person name="Bussmann I.K."/>
            <person name="Klings K.-W."/>
            <person name="Warnstedt J."/>
            <person name="Hoppert M."/>
            <person name="Saborowski A."/>
            <person name="Horn F."/>
            <person name="Liebner S."/>
        </authorList>
    </citation>
    <scope>NUCLEOTIDE SEQUENCE [LARGE SCALE GENOMIC DNA]</scope>
    <source>
        <strain evidence="5 6">EbB</strain>
    </source>
</reference>
<dbReference type="RefSeq" id="WP_192393325.1">
    <property type="nucleotide sequence ID" value="NZ_CAJHIU010000001.1"/>
</dbReference>
<comment type="caution">
    <text evidence="5">The sequence shown here is derived from an EMBL/GenBank/DDBJ whole genome shotgun (WGS) entry which is preliminary data.</text>
</comment>
<evidence type="ECO:0000256" key="3">
    <source>
        <dbReference type="ARBA" id="ARBA00022729"/>
    </source>
</evidence>
<evidence type="ECO:0000313" key="6">
    <source>
        <dbReference type="Proteomes" id="UP000641152"/>
    </source>
</evidence>
<dbReference type="PANTHER" id="PTHR30632">
    <property type="entry name" value="MOLYBDATE-BINDING PERIPLASMIC PROTEIN"/>
    <property type="match status" value="1"/>
</dbReference>
<protein>
    <submittedName>
        <fullName evidence="5">Molybdate ABC transporter substrate-binding protein</fullName>
    </submittedName>
</protein>
<dbReference type="Proteomes" id="UP000641152">
    <property type="component" value="Unassembled WGS sequence"/>
</dbReference>
<evidence type="ECO:0000256" key="2">
    <source>
        <dbReference type="ARBA" id="ARBA00022723"/>
    </source>
</evidence>
<dbReference type="Gene3D" id="3.40.190.10">
    <property type="entry name" value="Periplasmic binding protein-like II"/>
    <property type="match status" value="2"/>
</dbReference>
<evidence type="ECO:0000256" key="4">
    <source>
        <dbReference type="SAM" id="SignalP"/>
    </source>
</evidence>
<organism evidence="5 6">
    <name type="scientific">Methylomonas fluvii</name>
    <dbReference type="NCBI Taxonomy" id="1854564"/>
    <lineage>
        <taxon>Bacteria</taxon>
        <taxon>Pseudomonadati</taxon>
        <taxon>Pseudomonadota</taxon>
        <taxon>Gammaproteobacteria</taxon>
        <taxon>Methylococcales</taxon>
        <taxon>Methylococcaceae</taxon>
        <taxon>Methylomonas</taxon>
    </lineage>
</organism>
<proteinExistence type="inferred from homology"/>
<keyword evidence="6" id="KW-1185">Reference proteome</keyword>